<feature type="domain" description="Trimeric autotransporter adhesin YadA-like head" evidence="2">
    <location>
        <begin position="428"/>
        <end position="450"/>
    </location>
</feature>
<dbReference type="InterPro" id="IPR037174">
    <property type="entry name" value="Trimeric_adhesin"/>
</dbReference>
<feature type="domain" description="Trimeric autotransporter adhesin YadA-like head" evidence="2">
    <location>
        <begin position="483"/>
        <end position="508"/>
    </location>
</feature>
<feature type="domain" description="Trimeric autotransporter adhesin YadA-like stalk" evidence="3">
    <location>
        <begin position="959"/>
        <end position="989"/>
    </location>
</feature>
<organism evidence="4 5">
    <name type="scientific">Bibersteinia trehalosi USDA-ARS-USMARC-190</name>
    <dbReference type="NCBI Taxonomy" id="1263832"/>
    <lineage>
        <taxon>Bacteria</taxon>
        <taxon>Pseudomonadati</taxon>
        <taxon>Pseudomonadota</taxon>
        <taxon>Gammaproteobacteria</taxon>
        <taxon>Pasteurellales</taxon>
        <taxon>Pasteurellaceae</taxon>
        <taxon>Bibersteinia</taxon>
    </lineage>
</organism>
<feature type="domain" description="Trimeric autotransporter adhesin YadA-like stalk" evidence="3">
    <location>
        <begin position="744"/>
        <end position="773"/>
    </location>
</feature>
<feature type="domain" description="Trimeric autotransporter adhesin YadA-like head" evidence="2">
    <location>
        <begin position="197"/>
        <end position="218"/>
    </location>
</feature>
<evidence type="ECO:0000313" key="4">
    <source>
        <dbReference type="EMBL" id="AHG85967.1"/>
    </source>
</evidence>
<dbReference type="Gene3D" id="6.20.50.100">
    <property type="match status" value="1"/>
</dbReference>
<dbReference type="Proteomes" id="UP000019086">
    <property type="component" value="Chromosome"/>
</dbReference>
<feature type="domain" description="Trimeric autotransporter adhesin YadA-like head" evidence="2">
    <location>
        <begin position="395"/>
        <end position="420"/>
    </location>
</feature>
<protein>
    <submittedName>
        <fullName evidence="4">Extracellular matrix protein adhesin A</fullName>
    </submittedName>
</protein>
<dbReference type="InterPro" id="IPR008635">
    <property type="entry name" value="Coiled_stalk_dom"/>
</dbReference>
<feature type="compositionally biased region" description="Polar residues" evidence="1">
    <location>
        <begin position="241"/>
        <end position="250"/>
    </location>
</feature>
<dbReference type="Gene3D" id="3.90.1780.10">
    <property type="entry name" value="Trimeric adhesin"/>
    <property type="match status" value="3"/>
</dbReference>
<dbReference type="InterPro" id="IPR008640">
    <property type="entry name" value="Adhesin_Head_dom"/>
</dbReference>
<feature type="domain" description="Trimeric autotransporter adhesin YadA-like stalk" evidence="3">
    <location>
        <begin position="1174"/>
        <end position="1209"/>
    </location>
</feature>
<gene>
    <name evidence="4" type="ORF">F544_7360</name>
</gene>
<name>W0R675_BIBTR</name>
<feature type="domain" description="Trimeric autotransporter adhesin YadA-like head" evidence="2">
    <location>
        <begin position="247"/>
        <end position="272"/>
    </location>
</feature>
<dbReference type="GO" id="GO:0019867">
    <property type="term" value="C:outer membrane"/>
    <property type="evidence" value="ECO:0007669"/>
    <property type="project" value="InterPro"/>
</dbReference>
<dbReference type="Gene3D" id="2.150.10.10">
    <property type="entry name" value="Serralysin-like metalloprotease, C-terminal"/>
    <property type="match status" value="4"/>
</dbReference>
<feature type="domain" description="Trimeric autotransporter adhesin YadA-like stalk" evidence="3">
    <location>
        <begin position="1511"/>
        <end position="1546"/>
    </location>
</feature>
<evidence type="ECO:0000256" key="1">
    <source>
        <dbReference type="SAM" id="MobiDB-lite"/>
    </source>
</evidence>
<dbReference type="EMBL" id="CP006956">
    <property type="protein sequence ID" value="AHG85967.1"/>
    <property type="molecule type" value="Genomic_DNA"/>
</dbReference>
<feature type="domain" description="Trimeric autotransporter adhesin YadA-like head" evidence="2">
    <location>
        <begin position="352"/>
        <end position="376"/>
    </location>
</feature>
<dbReference type="SUPFAM" id="SSF101967">
    <property type="entry name" value="Adhesin YadA, collagen-binding domain"/>
    <property type="match status" value="3"/>
</dbReference>
<dbReference type="KEGG" id="btra:F544_7360"/>
<reference evidence="4 5" key="1">
    <citation type="submission" date="2013-12" db="EMBL/GenBank/DDBJ databases">
        <title>Annotation of the Bibersteinia trehalosi USDA-ARS-USMARC-190 complete genome.</title>
        <authorList>
            <person name="Harhay G.P."/>
            <person name="McVey S."/>
            <person name="Clawson M.L."/>
            <person name="Bono J."/>
            <person name="Heaton M.P."/>
            <person name="Chitko-Mckown C.G."/>
            <person name="Harhay D.M."/>
            <person name="Smith T.P.L."/>
        </authorList>
    </citation>
    <scope>NUCLEOTIDE SEQUENCE [LARGE SCALE GENOMIC DNA]</scope>
    <source>
        <strain evidence="4 5">USDA-ARS-USMARC-190</strain>
    </source>
</reference>
<dbReference type="Pfam" id="PF05658">
    <property type="entry name" value="YadA_head"/>
    <property type="match status" value="8"/>
</dbReference>
<feature type="domain" description="Trimeric autotransporter adhesin YadA-like stalk" evidence="3">
    <location>
        <begin position="1286"/>
        <end position="1324"/>
    </location>
</feature>
<dbReference type="Pfam" id="PF05662">
    <property type="entry name" value="YadA_stalk"/>
    <property type="match status" value="6"/>
</dbReference>
<proteinExistence type="predicted"/>
<feature type="domain" description="Trimeric autotransporter adhesin YadA-like stalk" evidence="3">
    <location>
        <begin position="550"/>
        <end position="586"/>
    </location>
</feature>
<evidence type="ECO:0000259" key="3">
    <source>
        <dbReference type="Pfam" id="PF05662"/>
    </source>
</evidence>
<feature type="domain" description="Trimeric autotransporter adhesin YadA-like head" evidence="2">
    <location>
        <begin position="324"/>
        <end position="348"/>
    </location>
</feature>
<dbReference type="HOGENOM" id="CLU_242096_0_0_6"/>
<feature type="domain" description="Trimeric autotransporter adhesin YadA-like head" evidence="2">
    <location>
        <begin position="138"/>
        <end position="164"/>
    </location>
</feature>
<evidence type="ECO:0000259" key="2">
    <source>
        <dbReference type="Pfam" id="PF05658"/>
    </source>
</evidence>
<accession>W0R675</accession>
<dbReference type="Gene3D" id="1.20.5.170">
    <property type="match status" value="1"/>
</dbReference>
<dbReference type="CDD" id="cd12820">
    <property type="entry name" value="LbR_YadA-like"/>
    <property type="match status" value="2"/>
</dbReference>
<dbReference type="InterPro" id="IPR011049">
    <property type="entry name" value="Serralysin-like_metalloprot_C"/>
</dbReference>
<evidence type="ECO:0000313" key="5">
    <source>
        <dbReference type="Proteomes" id="UP000019086"/>
    </source>
</evidence>
<dbReference type="PATRIC" id="fig|1263832.3.peg.731"/>
<feature type="region of interest" description="Disordered" evidence="1">
    <location>
        <begin position="225"/>
        <end position="250"/>
    </location>
</feature>
<sequence length="1662" mass="169847">MVVSELARNGGKVASQTNQVVEISNIQRKSGLKLSLLSIAVALGTVSNAHAAVAIQSLTSTNISYNDSKASTPGQLTYAYNYYNPGSKSYKDATMNEGTGNRYAEVDSTGITIGVNTSAIGKRNQFANGIAIGDHAQATGGLAVSIGHLSQALDIGSVALGTSSRAVGFNSLAAMRQSVAVGDFAIAIGSTAWADSNHSLAIGSSATAKGRQSFAIGSADYVATEDNSDSSEARRSKYDGMNNTQTNGNRSFAIGSSAKTNGDNSFAFGSDANTGSFDKVTDTYLNADVSKANTSKQARNAFALGTTARALDGDAFAIGTAAQASNNSSFAIGTQAKASDKNAFALGTTANASGQNSVAFGVLSNATHTDSIAFGVQSKSFNNKAIALGTESLSNGTAAVSVGSSSKASGERSISIGADANVSQKSGGSIAIGENATVDAKESTAVGMQSKALSNFSTSIGASSRVAENAESGMAIGHTANVTAANATAIGTNAVASHKNAVALGQGAVTREATSENTTTVNGITYSGFAGNNPSSVVSVGNATSGEVRQIVNVAAGNISKDSTDAINGSQLYLVAVEAGKKSFVKAGTNTEVKTTAHANGSVTYTVDAMKTIADKGSDYITVTSSNEGNNTLKYTIDLNQTAKDAINQVANNTQNITNINNTIKQGWNITTTESNGGKVTGSSTANVQLGELVTIDAGQNINITQADRKISIATSLDPKFNSVTTNNFTVNASGVVNMGGNTVQNVANGTNATDAVNLQQLNASKSVVKAGNYTNVTSSSDANGTVYTVNADKSVVKAGTNVNVTTDTDGKGLTNYTVKVDGDLTNITSITNNVGNKLTIGNGTTTVEGGKAKVSNNSNKTDIATVGDIVNTINNVSWAVAGNGAVQENITAGEVVNFANGNNSVAVVTANKTTGGVDVKFNVEGDLKNISSLTNNGTTITIGDTNNNKVVNVNGANITNVANGTNATDAVNLQQLNASKSVVKAGNYTNVTSTSDANGTVYTVNAEKSVVTEGTNVKVNVTTSGDGLTTYNVSVAGDLTNITSITNNVGNKLTIGNGTTTVEGGKAKVSDNSNATDIATVGDIVKTINNVSWTVSGNGEVKENITAGEVVNFVNGNNSVAVVTANNTTGGVDVKFNVEGALSNITSLTNNGTTITIGDANNNKVVNVNGANITNVANGTNATDAVNLQQLNASKSVVKAGNYTTVTSTSDANGTVYTVNAEKSVVKAGNNVNVTTETDGKGLTNYTVKVEGDLTNISSITNNGTTIKLDNQNGNKTVDVGGATITNVAAGVNLTDAVNVGQLEKVNATANAGWNVTTNNGNQTYNVKPNATVDLSSSDGNIVIGQKDGNITFALAGNLSNITNISNGDNNSIRLGDNNNITTIISNGTTFTFGAGNTTVNVSGKAELVTGTNSTDVATVGDIIETINGVSWTLAGNGANVSQIKAGDIVNFVDGKNTKASAKVNNGATEVTYNVEGDLTNITSITNNGTTIKLENKDGDKAINVDGATITNVKAGENGTDAVNLDQLNASKSVVKAGNYTTVTSTSDANGTVYTVNAEKSVVVAGTNANVTTTTDGKGLTTYNVSVTGDLTKHYQHYKIMKVNKLTLVTALHSLMQVKQKLAIIQMQQIIATVGDYCEYHQQCKLGCSRQWCCKRKYYRR</sequence>